<sequence>MKICIIILLCIFTCSFNAQTLVKPADFKVSGLATHLKNKGYEILEQTETFIKIANTDKATLFIDIDAGKKYLNMNVNILLNKGISRDKIDHLINEINTLEMIKADYLPEQNAVGFQYYFWMTHGFTYETLDDAILEFFLYQGDAYELDKEKIFDYK</sequence>
<feature type="chain" id="PRO_5046587233" evidence="1">
    <location>
        <begin position="21"/>
        <end position="156"/>
    </location>
</feature>
<dbReference type="RefSeq" id="WP_262990503.1">
    <property type="nucleotide sequence ID" value="NZ_JAOTEN010000002.1"/>
</dbReference>
<evidence type="ECO:0000313" key="2">
    <source>
        <dbReference type="EMBL" id="MCU7614575.1"/>
    </source>
</evidence>
<comment type="caution">
    <text evidence="2">The sequence shown here is derived from an EMBL/GenBank/DDBJ whole genome shotgun (WGS) entry which is preliminary data.</text>
</comment>
<protein>
    <submittedName>
        <fullName evidence="2">Uncharacterized protein</fullName>
    </submittedName>
</protein>
<dbReference type="EMBL" id="JAOTEN010000002">
    <property type="protein sequence ID" value="MCU7614575.1"/>
    <property type="molecule type" value="Genomic_DNA"/>
</dbReference>
<accession>A0ABT2VX61</accession>
<organism evidence="2 3">
    <name type="scientific">Chryseobacterium gilvum</name>
    <dbReference type="NCBI Taxonomy" id="2976534"/>
    <lineage>
        <taxon>Bacteria</taxon>
        <taxon>Pseudomonadati</taxon>
        <taxon>Bacteroidota</taxon>
        <taxon>Flavobacteriia</taxon>
        <taxon>Flavobacteriales</taxon>
        <taxon>Weeksellaceae</taxon>
        <taxon>Chryseobacterium group</taxon>
        <taxon>Chryseobacterium</taxon>
    </lineage>
</organism>
<keyword evidence="1" id="KW-0732">Signal</keyword>
<proteinExistence type="predicted"/>
<name>A0ABT2VX61_9FLAO</name>
<evidence type="ECO:0000313" key="3">
    <source>
        <dbReference type="Proteomes" id="UP001208114"/>
    </source>
</evidence>
<gene>
    <name evidence="2" type="ORF">N0B16_09025</name>
</gene>
<reference evidence="3" key="1">
    <citation type="submission" date="2023-07" db="EMBL/GenBank/DDBJ databases">
        <title>Chryseobacterium sp. GMJ5 Genome sequencing and assembly.</title>
        <authorList>
            <person name="Jung Y."/>
        </authorList>
    </citation>
    <scope>NUCLEOTIDE SEQUENCE [LARGE SCALE GENOMIC DNA]</scope>
    <source>
        <strain evidence="3">GMJ5</strain>
    </source>
</reference>
<evidence type="ECO:0000256" key="1">
    <source>
        <dbReference type="SAM" id="SignalP"/>
    </source>
</evidence>
<dbReference type="Proteomes" id="UP001208114">
    <property type="component" value="Unassembled WGS sequence"/>
</dbReference>
<keyword evidence="3" id="KW-1185">Reference proteome</keyword>
<feature type="signal peptide" evidence="1">
    <location>
        <begin position="1"/>
        <end position="20"/>
    </location>
</feature>